<keyword evidence="2" id="KW-0472">Membrane</keyword>
<dbReference type="RefSeq" id="WP_012301955.1">
    <property type="nucleotide sequence ID" value="NC_010424.1"/>
</dbReference>
<dbReference type="STRING" id="477974.Daud_0856"/>
<organism evidence="4 5">
    <name type="scientific">Desulforudis audaxviator (strain MP104C)</name>
    <dbReference type="NCBI Taxonomy" id="477974"/>
    <lineage>
        <taxon>Bacteria</taxon>
        <taxon>Bacillati</taxon>
        <taxon>Bacillota</taxon>
        <taxon>Clostridia</taxon>
        <taxon>Thermoanaerobacterales</taxon>
        <taxon>Candidatus Desulforudaceae</taxon>
        <taxon>Candidatus Desulforudis</taxon>
    </lineage>
</organism>
<feature type="domain" description="ABC1 atypical kinase-like" evidence="3">
    <location>
        <begin position="99"/>
        <end position="339"/>
    </location>
</feature>
<dbReference type="HOGENOM" id="CLU_006533_0_2_9"/>
<sequence length="555" mass="62992">MLNDRESINLTRQPLVGLTRFNRIVFILIKYGFRDFVDRYNLPDLGLTKRITGVDRGLTIYERIRLVLEELGTTFIKFGQVASMRPDLVPGELIVELEKLQDSVPPEPPGDVRKRIVADLGPLDVVFSEFDEKPFAAASLSQVHRAVLRETGETVAVKVRRPKAYSTVQADLRILSYLANMLHNRYPDMRPYNLPSLVEELRRTINNELNFLKEAANIRIFRSTMGKDALVTAPKVYDAYTTRKVLTTELIEGVKVGDFTGDLVQRRRLAEAGFNTQVRQILQDGFFHADPHAGNVLITPSGQLCLLDWGMVGRLTFSMRQNIVDLLQAIIHRDEEHLTTIALHAFGVRGAGNMPLLQRDIRELLDTFFATNLRHRNAGRLLLDFLAVFQQHRIPIPAQYAFMSKAFLTMEGLGQQIYPNLDTVALLKPYLRELTIERGSPSEAARKLKIEWSNTVRLLENFPQRLDRIMDHMEKGEIFVKFEGTDRLEKSLAKSANRLTMGVVLGALIMGSSVIISAGIPPLIYGHSCLGLFGFAISAFLSLWLILDIWRERKR</sequence>
<accession>B1I300</accession>
<evidence type="ECO:0000313" key="4">
    <source>
        <dbReference type="EMBL" id="ACA59369.1"/>
    </source>
</evidence>
<dbReference type="Pfam" id="PF03109">
    <property type="entry name" value="ABC1"/>
    <property type="match status" value="1"/>
</dbReference>
<dbReference type="CDD" id="cd05121">
    <property type="entry name" value="ABC1_ADCK3-like"/>
    <property type="match status" value="1"/>
</dbReference>
<dbReference type="PANTHER" id="PTHR10566">
    <property type="entry name" value="CHAPERONE-ACTIVITY OF BC1 COMPLEX CABC1 -RELATED"/>
    <property type="match status" value="1"/>
</dbReference>
<dbReference type="SUPFAM" id="SSF56112">
    <property type="entry name" value="Protein kinase-like (PK-like)"/>
    <property type="match status" value="1"/>
</dbReference>
<keyword evidence="5" id="KW-1185">Reference proteome</keyword>
<evidence type="ECO:0000256" key="1">
    <source>
        <dbReference type="ARBA" id="ARBA00009670"/>
    </source>
</evidence>
<name>B1I300_DESAP</name>
<gene>
    <name evidence="4" type="ordered locus">Daud_0856</name>
</gene>
<dbReference type="Proteomes" id="UP000008544">
    <property type="component" value="Chromosome"/>
</dbReference>
<evidence type="ECO:0000313" key="5">
    <source>
        <dbReference type="Proteomes" id="UP000008544"/>
    </source>
</evidence>
<keyword evidence="2" id="KW-1133">Transmembrane helix</keyword>
<dbReference type="InterPro" id="IPR050154">
    <property type="entry name" value="UbiB_kinase"/>
</dbReference>
<evidence type="ECO:0000259" key="3">
    <source>
        <dbReference type="Pfam" id="PF03109"/>
    </source>
</evidence>
<dbReference type="KEGG" id="dau:Daud_0856"/>
<protein>
    <submittedName>
        <fullName evidence="4">ABC-1 domain protein</fullName>
    </submittedName>
</protein>
<proteinExistence type="inferred from homology"/>
<dbReference type="AlphaFoldDB" id="B1I300"/>
<evidence type="ECO:0000256" key="2">
    <source>
        <dbReference type="SAM" id="Phobius"/>
    </source>
</evidence>
<reference evidence="4 5" key="2">
    <citation type="journal article" date="2008" name="Science">
        <title>Environmental genomics reveals a single-species ecosystem deep within Earth.</title>
        <authorList>
            <person name="Chivian D."/>
            <person name="Brodie E.L."/>
            <person name="Alm E.J."/>
            <person name="Culley D.E."/>
            <person name="Dehal P.S."/>
            <person name="Desantis T.Z."/>
            <person name="Gihring T.M."/>
            <person name="Lapidus A."/>
            <person name="Lin L.H."/>
            <person name="Lowry S.R."/>
            <person name="Moser D.P."/>
            <person name="Richardson P.M."/>
            <person name="Southam G."/>
            <person name="Wanger G."/>
            <person name="Pratt L.M."/>
            <person name="Andersen G.L."/>
            <person name="Hazen T.C."/>
            <person name="Brockman F.J."/>
            <person name="Arkin A.P."/>
            <person name="Onstott T.C."/>
        </authorList>
    </citation>
    <scope>NUCLEOTIDE SEQUENCE [LARGE SCALE GENOMIC DNA]</scope>
    <source>
        <strain evidence="4 5">MP104C</strain>
    </source>
</reference>
<reference evidence="5" key="1">
    <citation type="submission" date="2007-10" db="EMBL/GenBank/DDBJ databases">
        <title>Complete sequence of chromosome of Desulforudis audaxviator MP104C.</title>
        <authorList>
            <person name="Copeland A."/>
            <person name="Lucas S."/>
            <person name="Lapidus A."/>
            <person name="Barry K."/>
            <person name="Glavina del Rio T."/>
            <person name="Dalin E."/>
            <person name="Tice H."/>
            <person name="Bruce D."/>
            <person name="Pitluck S."/>
            <person name="Lowry S.R."/>
            <person name="Larimer F."/>
            <person name="Land M.L."/>
            <person name="Hauser L."/>
            <person name="Kyrpides N."/>
            <person name="Ivanova N.N."/>
            <person name="Richardson P."/>
        </authorList>
    </citation>
    <scope>NUCLEOTIDE SEQUENCE [LARGE SCALE GENOMIC DNA]</scope>
    <source>
        <strain evidence="5">MP104C</strain>
    </source>
</reference>
<dbReference type="PANTHER" id="PTHR10566:SF113">
    <property type="entry name" value="PROTEIN ACTIVITY OF BC1 COMPLEX KINASE 7, CHLOROPLASTIC"/>
    <property type="match status" value="1"/>
</dbReference>
<dbReference type="InterPro" id="IPR004147">
    <property type="entry name" value="ABC1_dom"/>
</dbReference>
<feature type="transmembrane region" description="Helical" evidence="2">
    <location>
        <begin position="499"/>
        <end position="518"/>
    </location>
</feature>
<comment type="similarity">
    <text evidence="1">Belongs to the protein kinase superfamily. ADCK protein kinase family.</text>
</comment>
<feature type="transmembrane region" description="Helical" evidence="2">
    <location>
        <begin position="524"/>
        <end position="547"/>
    </location>
</feature>
<keyword evidence="2" id="KW-0812">Transmembrane</keyword>
<dbReference type="OrthoDB" id="9795390at2"/>
<dbReference type="eggNOG" id="COG0661">
    <property type="taxonomic scope" value="Bacteria"/>
</dbReference>
<dbReference type="EMBL" id="CP000860">
    <property type="protein sequence ID" value="ACA59369.1"/>
    <property type="molecule type" value="Genomic_DNA"/>
</dbReference>
<dbReference type="InterPro" id="IPR011009">
    <property type="entry name" value="Kinase-like_dom_sf"/>
</dbReference>